<keyword evidence="3 5" id="KW-0690">Ribosome biogenesis</keyword>
<comment type="subcellular location">
    <subcellularLocation>
        <location evidence="1 5">Nucleus</location>
    </subcellularLocation>
</comment>
<comment type="function">
    <text evidence="5">Involved in ribosomal large subunit assembly.</text>
</comment>
<protein>
    <recommendedName>
        <fullName evidence="5">Ribosome biogenesis regulatory protein</fullName>
    </recommendedName>
</protein>
<dbReference type="GO" id="GO:0042254">
    <property type="term" value="P:ribosome biogenesis"/>
    <property type="evidence" value="ECO:0007669"/>
    <property type="project" value="UniProtKB-KW"/>
</dbReference>
<evidence type="ECO:0000313" key="7">
    <source>
        <dbReference type="Proteomes" id="UP000054560"/>
    </source>
</evidence>
<dbReference type="Proteomes" id="UP000054560">
    <property type="component" value="Unassembled WGS sequence"/>
</dbReference>
<accession>A0A0L0FQV6</accession>
<evidence type="ECO:0000256" key="5">
    <source>
        <dbReference type="RuleBase" id="RU364132"/>
    </source>
</evidence>
<dbReference type="InterPro" id="IPR007023">
    <property type="entry name" value="Ribosom_reg"/>
</dbReference>
<comment type="similarity">
    <text evidence="2 5">Belongs to the RRS1 family.</text>
</comment>
<evidence type="ECO:0000256" key="4">
    <source>
        <dbReference type="ARBA" id="ARBA00023242"/>
    </source>
</evidence>
<dbReference type="AlphaFoldDB" id="A0A0L0FQV6"/>
<proteinExistence type="inferred from homology"/>
<evidence type="ECO:0000313" key="6">
    <source>
        <dbReference type="EMBL" id="KNC79064.1"/>
    </source>
</evidence>
<dbReference type="GeneID" id="25909035"/>
<dbReference type="RefSeq" id="XP_014152966.1">
    <property type="nucleotide sequence ID" value="XM_014297491.1"/>
</dbReference>
<feature type="non-terminal residue" evidence="6">
    <location>
        <position position="157"/>
    </location>
</feature>
<organism evidence="6 7">
    <name type="scientific">Sphaeroforma arctica JP610</name>
    <dbReference type="NCBI Taxonomy" id="667725"/>
    <lineage>
        <taxon>Eukaryota</taxon>
        <taxon>Ichthyosporea</taxon>
        <taxon>Ichthyophonida</taxon>
        <taxon>Sphaeroforma</taxon>
    </lineage>
</organism>
<evidence type="ECO:0000256" key="3">
    <source>
        <dbReference type="ARBA" id="ARBA00022517"/>
    </source>
</evidence>
<keyword evidence="7" id="KW-1185">Reference proteome</keyword>
<keyword evidence="4 5" id="KW-0539">Nucleus</keyword>
<gene>
    <name evidence="6" type="ORF">SARC_08531</name>
</gene>
<reference evidence="6 7" key="1">
    <citation type="submission" date="2011-02" db="EMBL/GenBank/DDBJ databases">
        <title>The Genome Sequence of Sphaeroforma arctica JP610.</title>
        <authorList>
            <consortium name="The Broad Institute Genome Sequencing Platform"/>
            <person name="Russ C."/>
            <person name="Cuomo C."/>
            <person name="Young S.K."/>
            <person name="Zeng Q."/>
            <person name="Gargeya S."/>
            <person name="Alvarado L."/>
            <person name="Berlin A."/>
            <person name="Chapman S.B."/>
            <person name="Chen Z."/>
            <person name="Freedman E."/>
            <person name="Gellesch M."/>
            <person name="Goldberg J."/>
            <person name="Griggs A."/>
            <person name="Gujja S."/>
            <person name="Heilman E."/>
            <person name="Heiman D."/>
            <person name="Howarth C."/>
            <person name="Mehta T."/>
            <person name="Neiman D."/>
            <person name="Pearson M."/>
            <person name="Roberts A."/>
            <person name="Saif S."/>
            <person name="Shea T."/>
            <person name="Shenoy N."/>
            <person name="Sisk P."/>
            <person name="Stolte C."/>
            <person name="Sykes S."/>
            <person name="White J."/>
            <person name="Yandava C."/>
            <person name="Burger G."/>
            <person name="Gray M.W."/>
            <person name="Holland P.W.H."/>
            <person name="King N."/>
            <person name="Lang F.B.F."/>
            <person name="Roger A.J."/>
            <person name="Ruiz-Trillo I."/>
            <person name="Haas B."/>
            <person name="Nusbaum C."/>
            <person name="Birren B."/>
        </authorList>
    </citation>
    <scope>NUCLEOTIDE SEQUENCE [LARGE SCALE GENOMIC DNA]</scope>
    <source>
        <strain evidence="6 7">JP610</strain>
    </source>
</reference>
<evidence type="ECO:0000256" key="1">
    <source>
        <dbReference type="ARBA" id="ARBA00004123"/>
    </source>
</evidence>
<dbReference type="STRING" id="667725.A0A0L0FQV6"/>
<dbReference type="EMBL" id="KQ242372">
    <property type="protein sequence ID" value="KNC79064.1"/>
    <property type="molecule type" value="Genomic_DNA"/>
</dbReference>
<dbReference type="GO" id="GO:0005634">
    <property type="term" value="C:nucleus"/>
    <property type="evidence" value="ECO:0007669"/>
    <property type="project" value="UniProtKB-SubCell"/>
</dbReference>
<sequence>MVGLDVSAMLAKERDSQNSTLVQKDQEVELDLGYLMCYDSTPVDLKIAEKRNAQKEEYIRSLTRDNTQLLFNAIWELPTHAKEDVYLAKLPKGKFNLPREKVIPEEKPKTKWEQFAETKGIQKIKRSKMVIDETTQEYAPRYGYKRANDDTKDWLIE</sequence>
<name>A0A0L0FQV6_9EUKA</name>
<dbReference type="eggNOG" id="KOG1765">
    <property type="taxonomic scope" value="Eukaryota"/>
</dbReference>
<dbReference type="OrthoDB" id="28455at2759"/>
<evidence type="ECO:0000256" key="2">
    <source>
        <dbReference type="ARBA" id="ARBA00010077"/>
    </source>
</evidence>
<dbReference type="Pfam" id="PF04939">
    <property type="entry name" value="RRS1"/>
    <property type="match status" value="1"/>
</dbReference>